<proteinExistence type="predicted"/>
<sequence length="553" mass="63354">MVQLRLSSVIHKHPQFILLLLSALLLFANNGNNSLLAYDEAYYAIQARWMLETQDWLTPQWWGTPIYDRTVGIQWLIALTYQIFGINEFSARLPSIISCIISVILIYQIGTIILNRQVAFLAAIILCLMPIWIFEGRSATQNTPLVCVELLGIWALLRGEELGNKQQKQKILWGILAGATFGLGFLIKSFMIILPGVAIIPYLIFRNKQHRYLENIGIYLGLIIGFIPVIIWLTLSCLKYNSFFPVTDLFGKLLYLSADDTYNPGTFYYFWNIPLNTFPWALFSVIGIVCILFYRNNRISLLLGYPIILFILLCSFRTRTPYYPLQILPFMALFASVALIRFEDIYQLRKKRVNQIISYLLSAFTTLGILLLVLGSLITLNIHLPVISLTPEIQQYGILGIILGASWATINTTWKNRKFLPNKYWLASWVISPYLTITTLGFIGVLGDRNPVFRTELQQPQIHQILAVKPINFVIDNPVNNKSDAEVVNYSEVEISKTFMLLSFYTPQLGKITKIQDLQTNSYAWITPKIPTNTLNKYEIMGTVKGWKLIYKN</sequence>
<dbReference type="GO" id="GO:0009103">
    <property type="term" value="P:lipopolysaccharide biosynthetic process"/>
    <property type="evidence" value="ECO:0007669"/>
    <property type="project" value="UniProtKB-ARBA"/>
</dbReference>
<feature type="transmembrane region" description="Helical" evidence="8">
    <location>
        <begin position="426"/>
        <end position="447"/>
    </location>
</feature>
<dbReference type="PANTHER" id="PTHR33908">
    <property type="entry name" value="MANNOSYLTRANSFERASE YKCB-RELATED"/>
    <property type="match status" value="1"/>
</dbReference>
<keyword evidence="7 8" id="KW-0472">Membrane</keyword>
<dbReference type="AlphaFoldDB" id="A0A479ZVL7"/>
<keyword evidence="5 8" id="KW-0812">Transmembrane</keyword>
<evidence type="ECO:0000256" key="6">
    <source>
        <dbReference type="ARBA" id="ARBA00022989"/>
    </source>
</evidence>
<keyword evidence="6 8" id="KW-1133">Transmembrane helix</keyword>
<name>A0A479ZVL7_9CYAN</name>
<dbReference type="InterPro" id="IPR038731">
    <property type="entry name" value="RgtA/B/C-like"/>
</dbReference>
<reference evidence="11" key="1">
    <citation type="submission" date="2019-02" db="EMBL/GenBank/DDBJ databases">
        <title>Draft genome sequence of Sphaerospermopsis reniformis NIES-1949.</title>
        <authorList>
            <person name="Yamaguchi H."/>
            <person name="Suzuki S."/>
            <person name="Kawachi M."/>
        </authorList>
    </citation>
    <scope>NUCLEOTIDE SEQUENCE [LARGE SCALE GENOMIC DNA]</scope>
    <source>
        <strain evidence="11">NIES-1949</strain>
    </source>
</reference>
<feature type="transmembrane region" description="Helical" evidence="8">
    <location>
        <begin position="118"/>
        <end position="134"/>
    </location>
</feature>
<keyword evidence="2" id="KW-1003">Cell membrane</keyword>
<comment type="caution">
    <text evidence="10">The sequence shown here is derived from an EMBL/GenBank/DDBJ whole genome shotgun (WGS) entry which is preliminary data.</text>
</comment>
<feature type="transmembrane region" description="Helical" evidence="8">
    <location>
        <begin position="216"/>
        <end position="235"/>
    </location>
</feature>
<dbReference type="Pfam" id="PF13231">
    <property type="entry name" value="PMT_2"/>
    <property type="match status" value="1"/>
</dbReference>
<dbReference type="GO" id="GO:0005886">
    <property type="term" value="C:plasma membrane"/>
    <property type="evidence" value="ECO:0007669"/>
    <property type="project" value="UniProtKB-SubCell"/>
</dbReference>
<dbReference type="Proteomes" id="UP000300142">
    <property type="component" value="Unassembled WGS sequence"/>
</dbReference>
<keyword evidence="11" id="KW-1185">Reference proteome</keyword>
<dbReference type="EMBL" id="BJCE01000031">
    <property type="protein sequence ID" value="GCL36242.1"/>
    <property type="molecule type" value="Genomic_DNA"/>
</dbReference>
<feature type="transmembrane region" description="Helical" evidence="8">
    <location>
        <begin position="396"/>
        <end position="414"/>
    </location>
</feature>
<feature type="domain" description="Glycosyltransferase RgtA/B/C/D-like" evidence="9">
    <location>
        <begin position="69"/>
        <end position="232"/>
    </location>
</feature>
<gene>
    <name evidence="10" type="ORF">SR1949_13440</name>
</gene>
<dbReference type="RefSeq" id="WP_137666816.1">
    <property type="nucleotide sequence ID" value="NZ_BJCE01000031.1"/>
</dbReference>
<evidence type="ECO:0000256" key="5">
    <source>
        <dbReference type="ARBA" id="ARBA00022692"/>
    </source>
</evidence>
<dbReference type="InterPro" id="IPR050297">
    <property type="entry name" value="LipidA_mod_glycosyltrf_83"/>
</dbReference>
<evidence type="ECO:0000313" key="11">
    <source>
        <dbReference type="Proteomes" id="UP000300142"/>
    </source>
</evidence>
<accession>A0A479ZVL7</accession>
<evidence type="ECO:0000256" key="7">
    <source>
        <dbReference type="ARBA" id="ARBA00023136"/>
    </source>
</evidence>
<dbReference type="GO" id="GO:0010041">
    <property type="term" value="P:response to iron(III) ion"/>
    <property type="evidence" value="ECO:0007669"/>
    <property type="project" value="TreeGrafter"/>
</dbReference>
<evidence type="ECO:0000256" key="8">
    <source>
        <dbReference type="SAM" id="Phobius"/>
    </source>
</evidence>
<feature type="transmembrane region" description="Helical" evidence="8">
    <location>
        <begin position="301"/>
        <end position="318"/>
    </location>
</feature>
<feature type="transmembrane region" description="Helical" evidence="8">
    <location>
        <begin position="324"/>
        <end position="344"/>
    </location>
</feature>
<keyword evidence="3" id="KW-0328">Glycosyltransferase</keyword>
<evidence type="ECO:0000313" key="10">
    <source>
        <dbReference type="EMBL" id="GCL36242.1"/>
    </source>
</evidence>
<keyword evidence="4 10" id="KW-0808">Transferase</keyword>
<feature type="transmembrane region" description="Helical" evidence="8">
    <location>
        <begin position="171"/>
        <end position="204"/>
    </location>
</feature>
<feature type="transmembrane region" description="Helical" evidence="8">
    <location>
        <begin position="356"/>
        <end position="384"/>
    </location>
</feature>
<organism evidence="10 11">
    <name type="scientific">Sphaerospermopsis reniformis</name>
    <dbReference type="NCBI Taxonomy" id="531300"/>
    <lineage>
        <taxon>Bacteria</taxon>
        <taxon>Bacillati</taxon>
        <taxon>Cyanobacteriota</taxon>
        <taxon>Cyanophyceae</taxon>
        <taxon>Nostocales</taxon>
        <taxon>Aphanizomenonaceae</taxon>
        <taxon>Sphaerospermopsis</taxon>
    </lineage>
</organism>
<feature type="transmembrane region" description="Helical" evidence="8">
    <location>
        <begin position="277"/>
        <end position="294"/>
    </location>
</feature>
<comment type="subcellular location">
    <subcellularLocation>
        <location evidence="1">Cell membrane</location>
        <topology evidence="1">Multi-pass membrane protein</topology>
    </subcellularLocation>
</comment>
<evidence type="ECO:0000256" key="3">
    <source>
        <dbReference type="ARBA" id="ARBA00022676"/>
    </source>
</evidence>
<evidence type="ECO:0000256" key="1">
    <source>
        <dbReference type="ARBA" id="ARBA00004651"/>
    </source>
</evidence>
<dbReference type="PANTHER" id="PTHR33908:SF3">
    <property type="entry name" value="UNDECAPRENYL PHOSPHATE-ALPHA-4-AMINO-4-DEOXY-L-ARABINOSE ARABINOSYL TRANSFERASE"/>
    <property type="match status" value="1"/>
</dbReference>
<protein>
    <submittedName>
        <fullName evidence="10">Glycosyl transferase, family 39</fullName>
    </submittedName>
</protein>
<evidence type="ECO:0000256" key="2">
    <source>
        <dbReference type="ARBA" id="ARBA00022475"/>
    </source>
</evidence>
<evidence type="ECO:0000256" key="4">
    <source>
        <dbReference type="ARBA" id="ARBA00022679"/>
    </source>
</evidence>
<dbReference type="GO" id="GO:0016763">
    <property type="term" value="F:pentosyltransferase activity"/>
    <property type="evidence" value="ECO:0007669"/>
    <property type="project" value="TreeGrafter"/>
</dbReference>
<evidence type="ECO:0000259" key="9">
    <source>
        <dbReference type="Pfam" id="PF13231"/>
    </source>
</evidence>